<dbReference type="EC" id="2.7.2.4" evidence="29"/>
<evidence type="ECO:0000256" key="1">
    <source>
        <dbReference type="ARBA" id="ARBA00001920"/>
    </source>
</evidence>
<dbReference type="InterPro" id="IPR011147">
    <property type="entry name" value="Bifunc_Aspkin/hSer_DH"/>
</dbReference>
<evidence type="ECO:0000256" key="24">
    <source>
        <dbReference type="ARBA" id="ARBA00044938"/>
    </source>
</evidence>
<evidence type="ECO:0000256" key="13">
    <source>
        <dbReference type="ARBA" id="ARBA00022723"/>
    </source>
</evidence>
<dbReference type="InterPro" id="IPR042199">
    <property type="entry name" value="AsparK_Bifunc_asparK/hSer_DH"/>
</dbReference>
<comment type="pathway">
    <text evidence="2">Amino-acid biosynthesis; L-lysine biosynthesis via DAP pathway; (S)-tetrahydrodipicolinate from L-aspartate: step 1/4.</text>
</comment>
<dbReference type="InterPro" id="IPR054352">
    <property type="entry name" value="ACT_Aspartokinase"/>
</dbReference>
<evidence type="ECO:0000256" key="7">
    <source>
        <dbReference type="ARBA" id="ARBA00007952"/>
    </source>
</evidence>
<evidence type="ECO:0000256" key="22">
    <source>
        <dbReference type="ARBA" id="ARBA00023167"/>
    </source>
</evidence>
<dbReference type="FunFam" id="3.40.50.720:FF:000083">
    <property type="entry name" value="Bifunctional aspartokinase/homoserine dehydrogenase"/>
    <property type="match status" value="1"/>
</dbReference>
<keyword evidence="23" id="KW-0511">Multifunctional enzyme</keyword>
<dbReference type="NCBIfam" id="NF007003">
    <property type="entry name" value="PRK09466.1"/>
    <property type="match status" value="1"/>
</dbReference>
<evidence type="ECO:0000256" key="6">
    <source>
        <dbReference type="ARBA" id="ARBA00005139"/>
    </source>
</evidence>
<comment type="pathway">
    <text evidence="3">Amino-acid biosynthesis; L-methionine biosynthesis via de novo pathway; L-homoserine from L-aspartate: step 1/3.</text>
</comment>
<evidence type="ECO:0000256" key="14">
    <source>
        <dbReference type="ARBA" id="ARBA00022741"/>
    </source>
</evidence>
<comment type="catalytic activity">
    <reaction evidence="25">
        <text>L-aspartate + ATP = 4-phospho-L-aspartate + ADP</text>
        <dbReference type="Rhea" id="RHEA:23776"/>
        <dbReference type="ChEBI" id="CHEBI:29991"/>
        <dbReference type="ChEBI" id="CHEBI:30616"/>
        <dbReference type="ChEBI" id="CHEBI:57535"/>
        <dbReference type="ChEBI" id="CHEBI:456216"/>
        <dbReference type="EC" id="2.7.2.4"/>
    </reaction>
    <physiologicalReaction direction="left-to-right" evidence="25">
        <dbReference type="Rhea" id="RHEA:23777"/>
    </physiologicalReaction>
</comment>
<evidence type="ECO:0000256" key="27">
    <source>
        <dbReference type="ARBA" id="ARBA00049031"/>
    </source>
</evidence>
<evidence type="ECO:0000256" key="3">
    <source>
        <dbReference type="ARBA" id="ARBA00004986"/>
    </source>
</evidence>
<dbReference type="Pfam" id="PF22468">
    <property type="entry name" value="ACT_9"/>
    <property type="match status" value="2"/>
</dbReference>
<dbReference type="GO" id="GO:0050661">
    <property type="term" value="F:NADP binding"/>
    <property type="evidence" value="ECO:0007669"/>
    <property type="project" value="InterPro"/>
</dbReference>
<comment type="catalytic activity">
    <reaction evidence="26">
        <text>L-homoserine + NADP(+) = L-aspartate 4-semialdehyde + NADPH + H(+)</text>
        <dbReference type="Rhea" id="RHEA:15761"/>
        <dbReference type="ChEBI" id="CHEBI:15378"/>
        <dbReference type="ChEBI" id="CHEBI:57476"/>
        <dbReference type="ChEBI" id="CHEBI:57783"/>
        <dbReference type="ChEBI" id="CHEBI:58349"/>
        <dbReference type="ChEBI" id="CHEBI:537519"/>
        <dbReference type="EC" id="1.1.1.3"/>
    </reaction>
    <physiologicalReaction direction="right-to-left" evidence="26">
        <dbReference type="Rhea" id="RHEA:15763"/>
    </physiologicalReaction>
</comment>
<keyword evidence="16" id="KW-0067">ATP-binding</keyword>
<dbReference type="InterPro" id="IPR002912">
    <property type="entry name" value="ACT_dom"/>
</dbReference>
<dbReference type="CDD" id="cd04257">
    <property type="entry name" value="AAK_AK-HSDH"/>
    <property type="match status" value="1"/>
</dbReference>
<keyword evidence="21" id="KW-0457">Lysine biosynthesis</keyword>
<proteinExistence type="inferred from homology"/>
<dbReference type="PANTHER" id="PTHR43070:SF5">
    <property type="entry name" value="HOMOSERINE DEHYDROGENASE"/>
    <property type="match status" value="1"/>
</dbReference>
<dbReference type="InterPro" id="IPR036393">
    <property type="entry name" value="AceGlu_kinase-like_sf"/>
</dbReference>
<keyword evidence="12" id="KW-0791">Threonine biosynthesis</keyword>
<protein>
    <submittedName>
        <fullName evidence="29">Bifunctional aspartate kinase/homoserine dehydrogenase I</fullName>
        <ecNumber evidence="29">1.1.1.3</ecNumber>
        <ecNumber evidence="29">2.7.2.4</ecNumber>
    </submittedName>
</protein>
<keyword evidence="22" id="KW-0486">Methionine biosynthesis</keyword>
<dbReference type="GO" id="GO:0009088">
    <property type="term" value="P:threonine biosynthetic process"/>
    <property type="evidence" value="ECO:0007669"/>
    <property type="project" value="UniProtKB-UniPathway"/>
</dbReference>
<organism evidence="29 30">
    <name type="scientific">Eiseniibacteriota bacterium</name>
    <dbReference type="NCBI Taxonomy" id="2212470"/>
    <lineage>
        <taxon>Bacteria</taxon>
        <taxon>Candidatus Eiseniibacteriota</taxon>
    </lineage>
</organism>
<dbReference type="InterPro" id="IPR049638">
    <property type="entry name" value="AK-HD"/>
</dbReference>
<comment type="function">
    <text evidence="24">Bifunctional aspartate kinase and homoserine dehydrogenase that catalyzes the first and the third steps toward the synthesis of lysine, methionine and threonine from aspartate.</text>
</comment>
<keyword evidence="18 29" id="KW-0560">Oxidoreductase</keyword>
<keyword evidence="10" id="KW-0028">Amino-acid biosynthesis</keyword>
<comment type="cofactor">
    <cofactor evidence="1">
        <name>a metal cation</name>
        <dbReference type="ChEBI" id="CHEBI:25213"/>
    </cofactor>
</comment>
<comment type="pathway">
    <text evidence="6">Amino-acid biosynthesis; L-threonine biosynthesis; L-threonine from L-aspartate: step 1/5.</text>
</comment>
<evidence type="ECO:0000256" key="16">
    <source>
        <dbReference type="ARBA" id="ARBA00022840"/>
    </source>
</evidence>
<dbReference type="UniPathway" id="UPA00034">
    <property type="reaction ID" value="UER00015"/>
</dbReference>
<dbReference type="FunFam" id="3.30.2130.10:FF:000001">
    <property type="entry name" value="Bifunctional aspartokinase/homoserine dehydrogenase"/>
    <property type="match status" value="1"/>
</dbReference>
<dbReference type="GO" id="GO:0046872">
    <property type="term" value="F:metal ion binding"/>
    <property type="evidence" value="ECO:0007669"/>
    <property type="project" value="UniProtKB-KW"/>
</dbReference>
<dbReference type="AlphaFoldDB" id="A0A7Y2H1T5"/>
<dbReference type="NCBIfam" id="NF006959">
    <property type="entry name" value="PRK09436.1"/>
    <property type="match status" value="1"/>
</dbReference>
<evidence type="ECO:0000256" key="15">
    <source>
        <dbReference type="ARBA" id="ARBA00022777"/>
    </source>
</evidence>
<dbReference type="Pfam" id="PF03447">
    <property type="entry name" value="NAD_binding_3"/>
    <property type="match status" value="1"/>
</dbReference>
<name>A0A7Y2H1T5_UNCEI</name>
<evidence type="ECO:0000256" key="25">
    <source>
        <dbReference type="ARBA" id="ARBA00048561"/>
    </source>
</evidence>
<comment type="catalytic activity">
    <reaction evidence="27">
        <text>L-homoserine + NAD(+) = L-aspartate 4-semialdehyde + NADH + H(+)</text>
        <dbReference type="Rhea" id="RHEA:15757"/>
        <dbReference type="ChEBI" id="CHEBI:15378"/>
        <dbReference type="ChEBI" id="CHEBI:57476"/>
        <dbReference type="ChEBI" id="CHEBI:57540"/>
        <dbReference type="ChEBI" id="CHEBI:57945"/>
        <dbReference type="ChEBI" id="CHEBI:537519"/>
        <dbReference type="EC" id="1.1.1.3"/>
    </reaction>
    <physiologicalReaction direction="right-to-left" evidence="27">
        <dbReference type="Rhea" id="RHEA:15759"/>
    </physiologicalReaction>
</comment>
<evidence type="ECO:0000256" key="9">
    <source>
        <dbReference type="ARBA" id="ARBA00011881"/>
    </source>
</evidence>
<evidence type="ECO:0000256" key="18">
    <source>
        <dbReference type="ARBA" id="ARBA00023002"/>
    </source>
</evidence>
<dbReference type="GO" id="GO:0009086">
    <property type="term" value="P:methionine biosynthetic process"/>
    <property type="evidence" value="ECO:0007669"/>
    <property type="project" value="UniProtKB-KW"/>
</dbReference>
<dbReference type="InterPro" id="IPR045865">
    <property type="entry name" value="ACT-like_dom_sf"/>
</dbReference>
<dbReference type="UniPathway" id="UPA00051">
    <property type="reaction ID" value="UER00462"/>
</dbReference>
<dbReference type="InterPro" id="IPR001341">
    <property type="entry name" value="Asp_kinase"/>
</dbReference>
<sequence length="814" mass="88836">MRVLKFGGSSLGNVERIQAATKIMLATLKHERTVVVVSAFGGVTDQLIEAARRAENGDTSYEQLESELVLRHETAVHELLGKKISKKDRALIDGLLEELHDILHGIYLLRDCSRHSLDLVSSLGERLSATILASYLKTKATAVDARDMIIATDHTDPAAVAFEETNTRIKKTLRAFAKDHLAIVTGFIASTPEGRTVTLGRDGSDYTAAILGAALKASVIEIWTDVDGVLSADPRAVRNAFVLPDLSYEEAMEMSYFGASVIHSAALAPAIAHRIPIQIKNTLNPKAPGTRISRKASTSNAIVKGISSVDGVSLFTLRGPGMVGVPGTAERLFRNLARASVNVILISQASSEHTICFAVNSRDEAVAARALQAEFQLEMRQKMLFLDVADSQTVVAVVGEGMKGKPGVSGQVFQSLGQHHVNIAAIAQGGSERNISFVLHTSDKRRALEVIHQAFFETKLTLNLFVLGVGNVGRALLEQLRKQQENLLEKGIDLRVCGVSNSRKFIFDEDGIDLREWQPLLKRSRNTLDLKNLTSQIRNATFTNFALVDCTASAAVVKAYPDFVKADMHIVTPNKLANVLPWGQYQSLLQLLDEYQKYFLFEANVGAGMPVISTVSDLIASGDTIHKIEGVFSGTLSYLFNNFDGVQPFSELVQEAHQKGFTEPDPREDLSGQDVGRKLLIFARILGNELNLSDVKVENLVPSPLRRGDFAPDFYAKFAKQDKAMQKRIEEARSKAFVLRYVGTLTPDGAEAGLKEFPVTHPFAGTRGTDNIMAFTTERYSNTPLVLQGPGAGADVTAMGVFSDILKLANYLPY</sequence>
<dbReference type="Gene3D" id="3.30.360.10">
    <property type="entry name" value="Dihydrodipicolinate Reductase, domain 2"/>
    <property type="match status" value="1"/>
</dbReference>
<evidence type="ECO:0000256" key="11">
    <source>
        <dbReference type="ARBA" id="ARBA00022679"/>
    </source>
</evidence>
<evidence type="ECO:0000256" key="2">
    <source>
        <dbReference type="ARBA" id="ARBA00004766"/>
    </source>
</evidence>
<evidence type="ECO:0000256" key="5">
    <source>
        <dbReference type="ARBA" id="ARBA00005062"/>
    </source>
</evidence>
<dbReference type="GO" id="GO:0004072">
    <property type="term" value="F:aspartate kinase activity"/>
    <property type="evidence" value="ECO:0007669"/>
    <property type="project" value="UniProtKB-EC"/>
</dbReference>
<keyword evidence="15 29" id="KW-0418">Kinase</keyword>
<evidence type="ECO:0000256" key="8">
    <source>
        <dbReference type="ARBA" id="ARBA00010046"/>
    </source>
</evidence>
<keyword evidence="11 29" id="KW-0808">Transferase</keyword>
<dbReference type="SUPFAM" id="SSF55021">
    <property type="entry name" value="ACT-like"/>
    <property type="match status" value="2"/>
</dbReference>
<dbReference type="PROSITE" id="PS51671">
    <property type="entry name" value="ACT"/>
    <property type="match status" value="1"/>
</dbReference>
<comment type="pathway">
    <text evidence="5">Amino-acid biosynthesis; L-methionine biosynthesis via de novo pathway; L-homoserine from L-aspartate: step 3/3.</text>
</comment>
<dbReference type="CDD" id="cd04921">
    <property type="entry name" value="ACT_AKi-HSDH-ThrA-like_1"/>
    <property type="match status" value="1"/>
</dbReference>
<comment type="subunit">
    <text evidence="9">Homotetramer.</text>
</comment>
<dbReference type="EMBL" id="JABDJR010000235">
    <property type="protein sequence ID" value="NNF06335.1"/>
    <property type="molecule type" value="Genomic_DNA"/>
</dbReference>
<dbReference type="Pfam" id="PF00696">
    <property type="entry name" value="AA_kinase"/>
    <property type="match status" value="1"/>
</dbReference>
<dbReference type="PROSITE" id="PS00324">
    <property type="entry name" value="ASPARTOKINASE"/>
    <property type="match status" value="1"/>
</dbReference>
<dbReference type="SUPFAM" id="SSF51735">
    <property type="entry name" value="NAD(P)-binding Rossmann-fold domains"/>
    <property type="match status" value="1"/>
</dbReference>
<reference evidence="29 30" key="1">
    <citation type="submission" date="2020-03" db="EMBL/GenBank/DDBJ databases">
        <title>Metabolic flexibility allows generalist bacteria to become dominant in a frequently disturbed ecosystem.</title>
        <authorList>
            <person name="Chen Y.-J."/>
            <person name="Leung P.M."/>
            <person name="Bay S.K."/>
            <person name="Hugenholtz P."/>
            <person name="Kessler A.J."/>
            <person name="Shelley G."/>
            <person name="Waite D.W."/>
            <person name="Cook P.L."/>
            <person name="Greening C."/>
        </authorList>
    </citation>
    <scope>NUCLEOTIDE SEQUENCE [LARGE SCALE GENOMIC DNA]</scope>
    <source>
        <strain evidence="29">SS_bin_28</strain>
    </source>
</reference>
<dbReference type="InterPro" id="IPR019811">
    <property type="entry name" value="HDH_CS"/>
</dbReference>
<dbReference type="Proteomes" id="UP000547674">
    <property type="component" value="Unassembled WGS sequence"/>
</dbReference>
<accession>A0A7Y2H1T5</accession>
<feature type="domain" description="ACT" evidence="28">
    <location>
        <begin position="397"/>
        <end position="474"/>
    </location>
</feature>
<dbReference type="SUPFAM" id="SSF53633">
    <property type="entry name" value="Carbamate kinase-like"/>
    <property type="match status" value="1"/>
</dbReference>
<evidence type="ECO:0000256" key="10">
    <source>
        <dbReference type="ARBA" id="ARBA00022605"/>
    </source>
</evidence>
<dbReference type="SUPFAM" id="SSF55347">
    <property type="entry name" value="Glyceraldehyde-3-phosphate dehydrogenase-like, C-terminal domain"/>
    <property type="match status" value="1"/>
</dbReference>
<dbReference type="GO" id="GO:0009089">
    <property type="term" value="P:lysine biosynthetic process via diaminopimelate"/>
    <property type="evidence" value="ECO:0007669"/>
    <property type="project" value="UniProtKB-UniPathway"/>
</dbReference>
<dbReference type="PIRSF" id="PIRSF000727">
    <property type="entry name" value="ThrA"/>
    <property type="match status" value="1"/>
</dbReference>
<evidence type="ECO:0000256" key="23">
    <source>
        <dbReference type="ARBA" id="ARBA00023268"/>
    </source>
</evidence>
<dbReference type="UniPathway" id="UPA00050">
    <property type="reaction ID" value="UER00063"/>
</dbReference>
<comment type="caution">
    <text evidence="29">The sequence shown here is derived from an EMBL/GenBank/DDBJ whole genome shotgun (WGS) entry which is preliminary data.</text>
</comment>
<evidence type="ECO:0000313" key="29">
    <source>
        <dbReference type="EMBL" id="NNF06335.1"/>
    </source>
</evidence>
<dbReference type="PROSITE" id="PS01042">
    <property type="entry name" value="HOMOSER_DHGENASE"/>
    <property type="match status" value="1"/>
</dbReference>
<comment type="similarity">
    <text evidence="8">In the N-terminal section; belongs to the aspartokinase family.</text>
</comment>
<dbReference type="Gene3D" id="3.40.1160.10">
    <property type="entry name" value="Acetylglutamate kinase-like"/>
    <property type="match status" value="1"/>
</dbReference>
<evidence type="ECO:0000313" key="30">
    <source>
        <dbReference type="Proteomes" id="UP000547674"/>
    </source>
</evidence>
<dbReference type="InterPro" id="IPR036291">
    <property type="entry name" value="NAD(P)-bd_dom_sf"/>
</dbReference>
<keyword evidence="20" id="KW-0915">Sodium</keyword>
<evidence type="ECO:0000256" key="19">
    <source>
        <dbReference type="ARBA" id="ARBA00023027"/>
    </source>
</evidence>
<keyword evidence="19" id="KW-0520">NAD</keyword>
<dbReference type="Gene3D" id="3.30.2130.10">
    <property type="entry name" value="VC0802-like"/>
    <property type="match status" value="1"/>
</dbReference>
<keyword evidence="13" id="KW-0479">Metal-binding</keyword>
<evidence type="ECO:0000256" key="20">
    <source>
        <dbReference type="ARBA" id="ARBA00023053"/>
    </source>
</evidence>
<keyword evidence="17" id="KW-0521">NADP</keyword>
<comment type="similarity">
    <text evidence="7">In the C-terminal section; belongs to the homoserine dehydrogenase family.</text>
</comment>
<dbReference type="NCBIfam" id="TIGR00657">
    <property type="entry name" value="asp_kinases"/>
    <property type="match status" value="1"/>
</dbReference>
<dbReference type="Gene3D" id="3.40.50.720">
    <property type="entry name" value="NAD(P)-binding Rossmann-like Domain"/>
    <property type="match status" value="1"/>
</dbReference>
<keyword evidence="14" id="KW-0547">Nucleotide-binding</keyword>
<dbReference type="GO" id="GO:0005524">
    <property type="term" value="F:ATP binding"/>
    <property type="evidence" value="ECO:0007669"/>
    <property type="project" value="UniProtKB-KW"/>
</dbReference>
<dbReference type="GO" id="GO:0004412">
    <property type="term" value="F:homoserine dehydrogenase activity"/>
    <property type="evidence" value="ECO:0007669"/>
    <property type="project" value="UniProtKB-EC"/>
</dbReference>
<dbReference type="InterPro" id="IPR041743">
    <property type="entry name" value="AK-HSDH_N"/>
</dbReference>
<dbReference type="InterPro" id="IPR001342">
    <property type="entry name" value="HDH_cat"/>
</dbReference>
<gene>
    <name evidence="29" type="primary">thrA</name>
    <name evidence="29" type="ORF">HKN21_06215</name>
</gene>
<dbReference type="InterPro" id="IPR018042">
    <property type="entry name" value="Aspartate_kinase_CS"/>
</dbReference>
<evidence type="ECO:0000256" key="26">
    <source>
        <dbReference type="ARBA" id="ARBA00048841"/>
    </source>
</evidence>
<comment type="pathway">
    <text evidence="4">Amino-acid biosynthesis; L-threonine biosynthesis; L-threonine from L-aspartate: step 3/5.</text>
</comment>
<dbReference type="FunFam" id="3.30.360.10:FF:000006">
    <property type="entry name" value="Bifunctional aspartokinase/homoserine dehydrogenase"/>
    <property type="match status" value="1"/>
</dbReference>
<dbReference type="Pfam" id="PF00742">
    <property type="entry name" value="Homoserine_dh"/>
    <property type="match status" value="1"/>
</dbReference>
<dbReference type="InterPro" id="IPR001048">
    <property type="entry name" value="Asp/Glu/Uridylate_kinase"/>
</dbReference>
<evidence type="ECO:0000256" key="21">
    <source>
        <dbReference type="ARBA" id="ARBA00023154"/>
    </source>
</evidence>
<evidence type="ECO:0000256" key="12">
    <source>
        <dbReference type="ARBA" id="ARBA00022697"/>
    </source>
</evidence>
<evidence type="ECO:0000256" key="4">
    <source>
        <dbReference type="ARBA" id="ARBA00005056"/>
    </source>
</evidence>
<evidence type="ECO:0000259" key="28">
    <source>
        <dbReference type="PROSITE" id="PS51671"/>
    </source>
</evidence>
<dbReference type="EC" id="1.1.1.3" evidence="29"/>
<dbReference type="PANTHER" id="PTHR43070">
    <property type="match status" value="1"/>
</dbReference>
<dbReference type="Gene3D" id="1.20.120.1320">
    <property type="entry name" value="Aspartokinase, catalytic domain"/>
    <property type="match status" value="1"/>
</dbReference>
<evidence type="ECO:0000256" key="17">
    <source>
        <dbReference type="ARBA" id="ARBA00022857"/>
    </source>
</evidence>
<dbReference type="InterPro" id="IPR005106">
    <property type="entry name" value="Asp/hSer_DH_NAD-bd"/>
</dbReference>
<dbReference type="GO" id="GO:0009090">
    <property type="term" value="P:homoserine biosynthetic process"/>
    <property type="evidence" value="ECO:0007669"/>
    <property type="project" value="UniProtKB-ARBA"/>
</dbReference>